<proteinExistence type="predicted"/>
<protein>
    <submittedName>
        <fullName evidence="1">Uncharacterized protein</fullName>
    </submittedName>
</protein>
<name>A0A383DQD3_9ZZZZ</name>
<reference evidence="1" key="1">
    <citation type="submission" date="2018-05" db="EMBL/GenBank/DDBJ databases">
        <authorList>
            <person name="Lanie J.A."/>
            <person name="Ng W.-L."/>
            <person name="Kazmierczak K.M."/>
            <person name="Andrzejewski T.M."/>
            <person name="Davidsen T.M."/>
            <person name="Wayne K.J."/>
            <person name="Tettelin H."/>
            <person name="Glass J.I."/>
            <person name="Rusch D."/>
            <person name="Podicherti R."/>
            <person name="Tsui H.-C.T."/>
            <person name="Winkler M.E."/>
        </authorList>
    </citation>
    <scope>NUCLEOTIDE SEQUENCE</scope>
</reference>
<gene>
    <name evidence="1" type="ORF">METZ01_LOCUS499388</name>
</gene>
<sequence>ELFEHAYGHAVENIEAWLVGEPIRLLNAE</sequence>
<feature type="non-terminal residue" evidence="1">
    <location>
        <position position="1"/>
    </location>
</feature>
<accession>A0A383DQD3</accession>
<dbReference type="EMBL" id="UINC01219178">
    <property type="protein sequence ID" value="SVE46534.1"/>
    <property type="molecule type" value="Genomic_DNA"/>
</dbReference>
<organism evidence="1">
    <name type="scientific">marine metagenome</name>
    <dbReference type="NCBI Taxonomy" id="408172"/>
    <lineage>
        <taxon>unclassified sequences</taxon>
        <taxon>metagenomes</taxon>
        <taxon>ecological metagenomes</taxon>
    </lineage>
</organism>
<dbReference type="AlphaFoldDB" id="A0A383DQD3"/>
<evidence type="ECO:0000313" key="1">
    <source>
        <dbReference type="EMBL" id="SVE46534.1"/>
    </source>
</evidence>